<evidence type="ECO:0000313" key="8">
    <source>
        <dbReference type="EMBL" id="TFJ84296.1"/>
    </source>
</evidence>
<evidence type="ECO:0000256" key="6">
    <source>
        <dbReference type="SAM" id="Phobius"/>
    </source>
</evidence>
<feature type="transmembrane region" description="Helical" evidence="6">
    <location>
        <begin position="374"/>
        <end position="393"/>
    </location>
</feature>
<protein>
    <recommendedName>
        <fullName evidence="7">Cationic amino acid transporter C-terminal domain-containing protein</fullName>
    </recommendedName>
</protein>
<comment type="caution">
    <text evidence="8">The sequence shown here is derived from an EMBL/GenBank/DDBJ whole genome shotgun (WGS) entry which is preliminary data.</text>
</comment>
<evidence type="ECO:0000313" key="9">
    <source>
        <dbReference type="Proteomes" id="UP000355283"/>
    </source>
</evidence>
<sequence>MGLNGRPASFWRHIHDRAFHLKSEAVAGADPDTEGDDGHVHFQHLKRQLGFWQLTMLGVGGSIGAGVFSLTGVAAAGAGPAVVFSYIFSGIIAAIDALCYSEMASRYPQAGTVFLYTHVTFGELPALLVSINLLVDYTVAAALISRSFALYLVDFLKHAGLGPVPAWLAPVPVTELFSLSLVAPLLLLLHTLVLCRGTETGAVLNAILTSAKVAVILLVCALGLFHVQPRHWLPFFPRGLEAVFRTSSTVFFSYVGFDTIASSSEECQDPLRDMPRAILVSLATCVGIYCAVCLVLTGMVPFDAIDLAAPLSSAFAGLGLAWVQAVISLGGVVGLATTLLIGLFAQARIWLGIARDGLLPAALARIHPRFKTPMNAQALCGFLPMALAAFFNVRLLSELLDIGVILAYGTVCAALLLQRSTRRVYTTRCLVALLPACALPLSMYKYKTSTGILALDTAIWLSPLFVLVPLLRPGDYLAPPPGVCFACPAVPYVPVAGVVLNVYLAVNLPAVAWARLFILWTGILLYYVWTEYGYFLRGDDRRDKGASRTRKERPKDVTENGKGPLSPTDSLRRRHGGVGEFGKGQQLGRWGEGVDGKKGENLLQKPLLDGEDIV</sequence>
<dbReference type="EMBL" id="SDOX01000019">
    <property type="protein sequence ID" value="TFJ84296.1"/>
    <property type="molecule type" value="Genomic_DNA"/>
</dbReference>
<dbReference type="InterPro" id="IPR002293">
    <property type="entry name" value="AA/rel_permease1"/>
</dbReference>
<name>A0A4D9CZ40_9STRA</name>
<keyword evidence="9" id="KW-1185">Reference proteome</keyword>
<feature type="transmembrane region" description="Helical" evidence="6">
    <location>
        <begin position="399"/>
        <end position="417"/>
    </location>
</feature>
<feature type="transmembrane region" description="Helical" evidence="6">
    <location>
        <begin position="429"/>
        <end position="446"/>
    </location>
</feature>
<dbReference type="PANTHER" id="PTHR43243">
    <property type="entry name" value="INNER MEMBRANE TRANSPORTER YGJI-RELATED"/>
    <property type="match status" value="1"/>
</dbReference>
<dbReference type="GO" id="GO:0016020">
    <property type="term" value="C:membrane"/>
    <property type="evidence" value="ECO:0007669"/>
    <property type="project" value="UniProtKB-SubCell"/>
</dbReference>
<feature type="transmembrane region" description="Helical" evidence="6">
    <location>
        <begin position="113"/>
        <end position="135"/>
    </location>
</feature>
<dbReference type="GO" id="GO:0015171">
    <property type="term" value="F:amino acid transmembrane transporter activity"/>
    <property type="evidence" value="ECO:0007669"/>
    <property type="project" value="TreeGrafter"/>
</dbReference>
<dbReference type="OrthoDB" id="5982228at2759"/>
<feature type="transmembrane region" description="Helical" evidence="6">
    <location>
        <begin position="510"/>
        <end position="529"/>
    </location>
</feature>
<feature type="transmembrane region" description="Helical" evidence="6">
    <location>
        <begin position="202"/>
        <end position="227"/>
    </location>
</feature>
<dbReference type="Pfam" id="PF13906">
    <property type="entry name" value="AA_permease_C"/>
    <property type="match status" value="1"/>
</dbReference>
<evidence type="ECO:0000256" key="2">
    <source>
        <dbReference type="ARBA" id="ARBA00022692"/>
    </source>
</evidence>
<feature type="transmembrane region" description="Helical" evidence="6">
    <location>
        <begin position="452"/>
        <end position="471"/>
    </location>
</feature>
<dbReference type="InterPro" id="IPR029485">
    <property type="entry name" value="CAT_C"/>
</dbReference>
<dbReference type="AlphaFoldDB" id="A0A4D9CZ40"/>
<dbReference type="Gene3D" id="1.20.1740.10">
    <property type="entry name" value="Amino acid/polyamine transporter I"/>
    <property type="match status" value="1"/>
</dbReference>
<comment type="subcellular location">
    <subcellularLocation>
        <location evidence="1">Membrane</location>
        <topology evidence="1">Multi-pass membrane protein</topology>
    </subcellularLocation>
</comment>
<organism evidence="8 9">
    <name type="scientific">Nannochloropsis salina CCMP1776</name>
    <dbReference type="NCBI Taxonomy" id="1027361"/>
    <lineage>
        <taxon>Eukaryota</taxon>
        <taxon>Sar</taxon>
        <taxon>Stramenopiles</taxon>
        <taxon>Ochrophyta</taxon>
        <taxon>Eustigmatophyceae</taxon>
        <taxon>Eustigmatales</taxon>
        <taxon>Monodopsidaceae</taxon>
        <taxon>Microchloropsis</taxon>
        <taxon>Microchloropsis salina</taxon>
    </lineage>
</organism>
<gene>
    <name evidence="8" type="ORF">NSK_004287</name>
</gene>
<feature type="transmembrane region" description="Helical" evidence="6">
    <location>
        <begin position="176"/>
        <end position="195"/>
    </location>
</feature>
<dbReference type="PANTHER" id="PTHR43243:SF45">
    <property type="entry name" value="CATIONIC AMINO ACID TRANSPORTER 9, CHLOROPLASTIC"/>
    <property type="match status" value="1"/>
</dbReference>
<dbReference type="Pfam" id="PF13520">
    <property type="entry name" value="AA_permease_2"/>
    <property type="match status" value="1"/>
</dbReference>
<feature type="transmembrane region" description="Helical" evidence="6">
    <location>
        <begin position="483"/>
        <end position="504"/>
    </location>
</feature>
<feature type="transmembrane region" description="Helical" evidence="6">
    <location>
        <begin position="81"/>
        <end position="101"/>
    </location>
</feature>
<feature type="transmembrane region" description="Helical" evidence="6">
    <location>
        <begin position="239"/>
        <end position="257"/>
    </location>
</feature>
<keyword evidence="3 6" id="KW-1133">Transmembrane helix</keyword>
<feature type="transmembrane region" description="Helical" evidence="6">
    <location>
        <begin position="51"/>
        <end position="75"/>
    </location>
</feature>
<accession>A0A4D9CZ40</accession>
<evidence type="ECO:0000256" key="4">
    <source>
        <dbReference type="ARBA" id="ARBA00023136"/>
    </source>
</evidence>
<feature type="transmembrane region" description="Helical" evidence="6">
    <location>
        <begin position="278"/>
        <end position="302"/>
    </location>
</feature>
<evidence type="ECO:0000256" key="1">
    <source>
        <dbReference type="ARBA" id="ARBA00004141"/>
    </source>
</evidence>
<evidence type="ECO:0000256" key="5">
    <source>
        <dbReference type="SAM" id="MobiDB-lite"/>
    </source>
</evidence>
<dbReference type="Proteomes" id="UP000355283">
    <property type="component" value="Unassembled WGS sequence"/>
</dbReference>
<keyword evidence="2 6" id="KW-0812">Transmembrane</keyword>
<feature type="transmembrane region" description="Helical" evidence="6">
    <location>
        <begin position="322"/>
        <end position="345"/>
    </location>
</feature>
<proteinExistence type="predicted"/>
<dbReference type="PIRSF" id="PIRSF006060">
    <property type="entry name" value="AA_transporter"/>
    <property type="match status" value="1"/>
</dbReference>
<feature type="domain" description="Cationic amino acid transporter C-terminal" evidence="7">
    <location>
        <begin position="485"/>
        <end position="528"/>
    </location>
</feature>
<reference evidence="8 9" key="1">
    <citation type="submission" date="2019-01" db="EMBL/GenBank/DDBJ databases">
        <title>Nuclear Genome Assembly of the Microalgal Biofuel strain Nannochloropsis salina CCMP1776.</title>
        <authorList>
            <person name="Hovde B."/>
        </authorList>
    </citation>
    <scope>NUCLEOTIDE SEQUENCE [LARGE SCALE GENOMIC DNA]</scope>
    <source>
        <strain evidence="8 9">CCMP1776</strain>
    </source>
</reference>
<evidence type="ECO:0000256" key="3">
    <source>
        <dbReference type="ARBA" id="ARBA00022989"/>
    </source>
</evidence>
<evidence type="ECO:0000259" key="7">
    <source>
        <dbReference type="Pfam" id="PF13906"/>
    </source>
</evidence>
<feature type="region of interest" description="Disordered" evidence="5">
    <location>
        <begin position="542"/>
        <end position="614"/>
    </location>
</feature>
<keyword evidence="4 6" id="KW-0472">Membrane</keyword>